<dbReference type="SUPFAM" id="SSF63380">
    <property type="entry name" value="Riboflavin synthase domain-like"/>
    <property type="match status" value="2"/>
</dbReference>
<dbReference type="Gene3D" id="2.40.30.20">
    <property type="match status" value="2"/>
</dbReference>
<dbReference type="CDD" id="cd00402">
    <property type="entry name" value="Riboflavin_synthase_like"/>
    <property type="match status" value="1"/>
</dbReference>
<feature type="domain" description="Lumazine-binding" evidence="9">
    <location>
        <begin position="1"/>
        <end position="96"/>
    </location>
</feature>
<dbReference type="InterPro" id="IPR017938">
    <property type="entry name" value="Riboflavin_synthase-like_b-brl"/>
</dbReference>
<dbReference type="FunFam" id="2.40.30.20:FF:000004">
    <property type="entry name" value="Riboflavin synthase, alpha subunit"/>
    <property type="match status" value="1"/>
</dbReference>
<evidence type="ECO:0000256" key="3">
    <source>
        <dbReference type="ARBA" id="ARBA00004887"/>
    </source>
</evidence>
<feature type="domain" description="Lumazine-binding" evidence="9">
    <location>
        <begin position="97"/>
        <end position="193"/>
    </location>
</feature>
<comment type="catalytic activity">
    <reaction evidence="1">
        <text>2 6,7-dimethyl-8-(1-D-ribityl)lumazine + H(+) = 5-amino-6-(D-ribitylamino)uracil + riboflavin</text>
        <dbReference type="Rhea" id="RHEA:20772"/>
        <dbReference type="ChEBI" id="CHEBI:15378"/>
        <dbReference type="ChEBI" id="CHEBI:15934"/>
        <dbReference type="ChEBI" id="CHEBI:57986"/>
        <dbReference type="ChEBI" id="CHEBI:58201"/>
        <dbReference type="EC" id="2.5.1.9"/>
    </reaction>
</comment>
<accession>A0A485M3V4</accession>
<evidence type="ECO:0000259" key="9">
    <source>
        <dbReference type="PROSITE" id="PS51177"/>
    </source>
</evidence>
<evidence type="ECO:0000256" key="2">
    <source>
        <dbReference type="ARBA" id="ARBA00002803"/>
    </source>
</evidence>
<dbReference type="PIRSF" id="PIRSF000498">
    <property type="entry name" value="Riboflavin_syn_A"/>
    <property type="match status" value="1"/>
</dbReference>
<keyword evidence="6" id="KW-0686">Riboflavin biosynthesis</keyword>
<reference evidence="10" key="1">
    <citation type="submission" date="2019-03" db="EMBL/GenBank/DDBJ databases">
        <authorList>
            <person name="Hao L."/>
        </authorList>
    </citation>
    <scope>NUCLEOTIDE SEQUENCE</scope>
</reference>
<dbReference type="InterPro" id="IPR026017">
    <property type="entry name" value="Lumazine-bd_dom"/>
</dbReference>
<keyword evidence="7 10" id="KW-0808">Transferase</keyword>
<dbReference type="GO" id="GO:0004746">
    <property type="term" value="F:riboflavin synthase activity"/>
    <property type="evidence" value="ECO:0007669"/>
    <property type="project" value="UniProtKB-EC"/>
</dbReference>
<dbReference type="PANTHER" id="PTHR21098">
    <property type="entry name" value="RIBOFLAVIN SYNTHASE ALPHA CHAIN"/>
    <property type="match status" value="1"/>
</dbReference>
<evidence type="ECO:0000256" key="5">
    <source>
        <dbReference type="ARBA" id="ARBA00013950"/>
    </source>
</evidence>
<name>A0A485M3V4_9ZZZZ</name>
<comment type="pathway">
    <text evidence="3">Cofactor biosynthesis; riboflavin biosynthesis; riboflavin from 2-hydroxy-3-oxobutyl phosphate and 5-amino-6-(D-ribitylamino)uracil: step 2/2.</text>
</comment>
<evidence type="ECO:0000256" key="6">
    <source>
        <dbReference type="ARBA" id="ARBA00022619"/>
    </source>
</evidence>
<dbReference type="EC" id="2.5.1.9" evidence="4"/>
<protein>
    <recommendedName>
        <fullName evidence="5">Riboflavin synthase</fullName>
        <ecNumber evidence="4">2.5.1.9</ecNumber>
    </recommendedName>
</protein>
<evidence type="ECO:0000256" key="4">
    <source>
        <dbReference type="ARBA" id="ARBA00012827"/>
    </source>
</evidence>
<dbReference type="InterPro" id="IPR001783">
    <property type="entry name" value="Lumazine-bd"/>
</dbReference>
<evidence type="ECO:0000313" key="10">
    <source>
        <dbReference type="EMBL" id="VFU16235.1"/>
    </source>
</evidence>
<dbReference type="NCBIfam" id="TIGR00187">
    <property type="entry name" value="ribE"/>
    <property type="match status" value="1"/>
</dbReference>
<organism evidence="10">
    <name type="scientific">anaerobic digester metagenome</name>
    <dbReference type="NCBI Taxonomy" id="1263854"/>
    <lineage>
        <taxon>unclassified sequences</taxon>
        <taxon>metagenomes</taxon>
        <taxon>ecological metagenomes</taxon>
    </lineage>
</organism>
<keyword evidence="8" id="KW-0677">Repeat</keyword>
<dbReference type="NCBIfam" id="NF006767">
    <property type="entry name" value="PRK09289.1"/>
    <property type="match status" value="1"/>
</dbReference>
<dbReference type="PROSITE" id="PS51177">
    <property type="entry name" value="LUMAZINE_BIND"/>
    <property type="match status" value="2"/>
</dbReference>
<sequence>MFTGIIEAMGTIVSIRPHQQGFELCVDTGMDLSHDREGDSFAVDGVCLTATAIEKGRFIAVASAETVSRSTLGSLKPGSKVNIERALTLSARLGGHLVLGHVDAMGTIRSVDRAGESIRIGILFDRRFARYLVEKGSIAVDGVSLTVNELMGDVFTVNIIPFTAGVVSLTLKRPGDRVNLEFDVIGKYVERLLNREGGASLEELLKKQGYL</sequence>
<dbReference type="PANTHER" id="PTHR21098:SF12">
    <property type="entry name" value="RIBOFLAVIN SYNTHASE"/>
    <property type="match status" value="1"/>
</dbReference>
<comment type="function">
    <text evidence="2">Catalyzes the dismutation of two molecules of 6,7-dimethyl-8-ribityllumazine, resulting in the formation of riboflavin and 5-amino-6-(D-ribitylamino)uracil.</text>
</comment>
<dbReference type="AlphaFoldDB" id="A0A485M3V4"/>
<dbReference type="InterPro" id="IPR023366">
    <property type="entry name" value="ATP_synth_asu-like_sf"/>
</dbReference>
<gene>
    <name evidence="10" type="primary">ribE</name>
    <name evidence="10" type="ORF">SCFA_520041</name>
</gene>
<dbReference type="GO" id="GO:0009231">
    <property type="term" value="P:riboflavin biosynthetic process"/>
    <property type="evidence" value="ECO:0007669"/>
    <property type="project" value="UniProtKB-KW"/>
</dbReference>
<evidence type="ECO:0000256" key="1">
    <source>
        <dbReference type="ARBA" id="ARBA00000968"/>
    </source>
</evidence>
<proteinExistence type="predicted"/>
<dbReference type="Pfam" id="PF00677">
    <property type="entry name" value="Lum_binding"/>
    <property type="match status" value="2"/>
</dbReference>
<evidence type="ECO:0000256" key="7">
    <source>
        <dbReference type="ARBA" id="ARBA00022679"/>
    </source>
</evidence>
<dbReference type="EMBL" id="CAADRM010000117">
    <property type="protein sequence ID" value="VFU16235.1"/>
    <property type="molecule type" value="Genomic_DNA"/>
</dbReference>
<evidence type="ECO:0000256" key="8">
    <source>
        <dbReference type="ARBA" id="ARBA00022737"/>
    </source>
</evidence>
<dbReference type="FunFam" id="2.40.30.20:FF:000003">
    <property type="entry name" value="Riboflavin synthase, alpha subunit"/>
    <property type="match status" value="1"/>
</dbReference>